<evidence type="ECO:0000259" key="2">
    <source>
        <dbReference type="PROSITE" id="PS50943"/>
    </source>
</evidence>
<evidence type="ECO:0000313" key="3">
    <source>
        <dbReference type="EMBL" id="PJJ60662.1"/>
    </source>
</evidence>
<feature type="region of interest" description="Disordered" evidence="1">
    <location>
        <begin position="109"/>
        <end position="128"/>
    </location>
</feature>
<feature type="region of interest" description="Disordered" evidence="1">
    <location>
        <begin position="157"/>
        <end position="177"/>
    </location>
</feature>
<evidence type="ECO:0000256" key="1">
    <source>
        <dbReference type="SAM" id="MobiDB-lite"/>
    </source>
</evidence>
<dbReference type="PROSITE" id="PS50943">
    <property type="entry name" value="HTH_CROC1"/>
    <property type="match status" value="1"/>
</dbReference>
<dbReference type="RefSeq" id="WP_100336298.1">
    <property type="nucleotide sequence ID" value="NZ_PGFA01000001.1"/>
</dbReference>
<feature type="compositionally biased region" description="Low complexity" evidence="1">
    <location>
        <begin position="161"/>
        <end position="177"/>
    </location>
</feature>
<dbReference type="OrthoDB" id="1034290at2"/>
<dbReference type="InterPro" id="IPR001387">
    <property type="entry name" value="Cro/C1-type_HTH"/>
</dbReference>
<organism evidence="3 4">
    <name type="scientific">Hymenobacter chitinivorans DSM 11115</name>
    <dbReference type="NCBI Taxonomy" id="1121954"/>
    <lineage>
        <taxon>Bacteria</taxon>
        <taxon>Pseudomonadati</taxon>
        <taxon>Bacteroidota</taxon>
        <taxon>Cytophagia</taxon>
        <taxon>Cytophagales</taxon>
        <taxon>Hymenobacteraceae</taxon>
        <taxon>Hymenobacter</taxon>
    </lineage>
</organism>
<dbReference type="Pfam" id="PF01381">
    <property type="entry name" value="HTH_3"/>
    <property type="match status" value="1"/>
</dbReference>
<feature type="domain" description="HTH cro/C1-type" evidence="2">
    <location>
        <begin position="5"/>
        <end position="60"/>
    </location>
</feature>
<dbReference type="SMART" id="SM00530">
    <property type="entry name" value="HTH_XRE"/>
    <property type="match status" value="1"/>
</dbReference>
<dbReference type="AlphaFoldDB" id="A0A2M9BRZ4"/>
<accession>A0A2M9BRZ4</accession>
<keyword evidence="4" id="KW-1185">Reference proteome</keyword>
<reference evidence="3 4" key="1">
    <citation type="submission" date="2017-11" db="EMBL/GenBank/DDBJ databases">
        <title>Genomic Encyclopedia of Archaeal and Bacterial Type Strains, Phase II (KMG-II): From Individual Species to Whole Genera.</title>
        <authorList>
            <person name="Goeker M."/>
        </authorList>
    </citation>
    <scope>NUCLEOTIDE SEQUENCE [LARGE SCALE GENOMIC DNA]</scope>
    <source>
        <strain evidence="3 4">DSM 11115</strain>
    </source>
</reference>
<dbReference type="EMBL" id="PGFA01000001">
    <property type="protein sequence ID" value="PJJ60662.1"/>
    <property type="molecule type" value="Genomic_DNA"/>
</dbReference>
<name>A0A2M9BRZ4_9BACT</name>
<dbReference type="Proteomes" id="UP000228535">
    <property type="component" value="Unassembled WGS sequence"/>
</dbReference>
<gene>
    <name evidence="3" type="ORF">CLV45_2093</name>
</gene>
<dbReference type="GO" id="GO:0003677">
    <property type="term" value="F:DNA binding"/>
    <property type="evidence" value="ECO:0007669"/>
    <property type="project" value="InterPro"/>
</dbReference>
<dbReference type="CDD" id="cd00093">
    <property type="entry name" value="HTH_XRE"/>
    <property type="match status" value="1"/>
</dbReference>
<proteinExistence type="predicted"/>
<comment type="caution">
    <text evidence="3">The sequence shown here is derived from an EMBL/GenBank/DDBJ whole genome shotgun (WGS) entry which is preliminary data.</text>
</comment>
<evidence type="ECO:0000313" key="4">
    <source>
        <dbReference type="Proteomes" id="UP000228535"/>
    </source>
</evidence>
<protein>
    <submittedName>
        <fullName evidence="3">Helix-turn-helix protein</fullName>
    </submittedName>
</protein>
<sequence>MVERIRAILQARQLSPTQFADAIGVARPIVSHILSGRNKPSLEVVQKIIGAFPELSIAWLLTGTEPMVAATEPVAAPTPVTPVEVAQSSASAVEAAQKRPRAVTSHLAAAAEAGQPPVRTETPPPTPVEPTPVVVPAPDLTAPAVAPNLIPAAPVASASLPTTPEQPSTAQPAATTAPASVLALAEPGKKIRRIVIFYQDGTFADYQPE</sequence>
<dbReference type="InterPro" id="IPR010982">
    <property type="entry name" value="Lambda_DNA-bd_dom_sf"/>
</dbReference>
<dbReference type="Gene3D" id="1.10.260.40">
    <property type="entry name" value="lambda repressor-like DNA-binding domains"/>
    <property type="match status" value="1"/>
</dbReference>
<dbReference type="SUPFAM" id="SSF47413">
    <property type="entry name" value="lambda repressor-like DNA-binding domains"/>
    <property type="match status" value="1"/>
</dbReference>